<sequence>MEENSLCVESQDWLVTENGECIALTLDELQSPVKPYRLYRFLTQLEDILDTVADDRSRIEAIAPLVRKLLTSSYWLQMEFIDPPLDPGWSVRFLYEDRDFPLTVQMVAWLPGNFSPIHNHATWGIVALISGQEKNRFWRRSPTPEYPDGIDLVGERILVPGDIIGFLPDAIHSVEPLGTEPAITFNLYGVTDYFQRFEFDPETRTAKNF</sequence>
<dbReference type="AlphaFoldDB" id="A0A9X5E8X8"/>
<proteinExistence type="predicted"/>
<comment type="caution">
    <text evidence="1">The sequence shown here is derived from an EMBL/GenBank/DDBJ whole genome shotgun (WGS) entry which is preliminary data.</text>
</comment>
<gene>
    <name evidence="1" type="ORF">QH73_0022660</name>
</gene>
<dbReference type="InterPro" id="IPR011051">
    <property type="entry name" value="RmlC_Cupin_sf"/>
</dbReference>
<name>A0A9X5E8X8_9CYAN</name>
<dbReference type="Gene3D" id="2.60.120.10">
    <property type="entry name" value="Jelly Rolls"/>
    <property type="match status" value="1"/>
</dbReference>
<organism evidence="1 2">
    <name type="scientific">Scytonema millei VB511283</name>
    <dbReference type="NCBI Taxonomy" id="1245923"/>
    <lineage>
        <taxon>Bacteria</taxon>
        <taxon>Bacillati</taxon>
        <taxon>Cyanobacteriota</taxon>
        <taxon>Cyanophyceae</taxon>
        <taxon>Nostocales</taxon>
        <taxon>Scytonemataceae</taxon>
        <taxon>Scytonema</taxon>
    </lineage>
</organism>
<dbReference type="CDD" id="cd10548">
    <property type="entry name" value="cupin_CDO"/>
    <property type="match status" value="1"/>
</dbReference>
<dbReference type="OrthoDB" id="7059163at2"/>
<dbReference type="EMBL" id="JTJC03000008">
    <property type="protein sequence ID" value="NHC37402.1"/>
    <property type="molecule type" value="Genomic_DNA"/>
</dbReference>
<dbReference type="SUPFAM" id="SSF51182">
    <property type="entry name" value="RmlC-like cupins"/>
    <property type="match status" value="1"/>
</dbReference>
<evidence type="ECO:0000313" key="2">
    <source>
        <dbReference type="Proteomes" id="UP000031532"/>
    </source>
</evidence>
<reference evidence="1 2" key="1">
    <citation type="journal article" date="2015" name="Genome Announc.">
        <title>Draft Genome Sequence of the Terrestrial Cyanobacterium Scytonema millei VB511283, Isolated from Eastern India.</title>
        <authorList>
            <person name="Sen D."/>
            <person name="Chandrababunaidu M.M."/>
            <person name="Singh D."/>
            <person name="Sanghi N."/>
            <person name="Ghorai A."/>
            <person name="Mishra G.P."/>
            <person name="Madduluri M."/>
            <person name="Adhikary S.P."/>
            <person name="Tripathy S."/>
        </authorList>
    </citation>
    <scope>NUCLEOTIDE SEQUENCE [LARGE SCALE GENOMIC DNA]</scope>
    <source>
        <strain evidence="1 2">VB511283</strain>
    </source>
</reference>
<evidence type="ECO:0000313" key="1">
    <source>
        <dbReference type="EMBL" id="NHC37402.1"/>
    </source>
</evidence>
<dbReference type="Proteomes" id="UP000031532">
    <property type="component" value="Unassembled WGS sequence"/>
</dbReference>
<dbReference type="InterPro" id="IPR014710">
    <property type="entry name" value="RmlC-like_jellyroll"/>
</dbReference>
<keyword evidence="2" id="KW-1185">Reference proteome</keyword>
<accession>A0A9X5E8X8</accession>
<protein>
    <submittedName>
        <fullName evidence="1">Cupin</fullName>
    </submittedName>
</protein>